<sequence>MFLAKSVRLAFVFRGEMKSMAKEIVRFQDVTFKYDENASYALNGVNFSVYEGEWLAIVGHNGSGKSTIAKLMNGLIFPDSGSIYVNGKEISEETVWDVRDLVGMVFQNPDNQFVGTTVQDDVAFGLENHGIPREEMVKRVHDSLAKVKMDQFLNQEPHHLSGGQKQRVAIASVLALRPAIIILDEATSMLDPRGRSEVLGTVRELKNLNNLTIISITHDLEEAVKADRLIVMNRGTVYAEGTPADIFLMDEKLVELGLDIPFTQKLIKKFKENGYHIPDEILHEDKLVDYLCKLLQKI</sequence>
<evidence type="ECO:0000259" key="9">
    <source>
        <dbReference type="PROSITE" id="PS50893"/>
    </source>
</evidence>
<evidence type="ECO:0000313" key="10">
    <source>
        <dbReference type="EMBL" id="CEE00020.1"/>
    </source>
</evidence>
<evidence type="ECO:0000256" key="1">
    <source>
        <dbReference type="ARBA" id="ARBA00004202"/>
    </source>
</evidence>
<evidence type="ECO:0000256" key="5">
    <source>
        <dbReference type="ARBA" id="ARBA00022741"/>
    </source>
</evidence>
<dbReference type="GO" id="GO:0005524">
    <property type="term" value="F:ATP binding"/>
    <property type="evidence" value="ECO:0007669"/>
    <property type="project" value="UniProtKB-KW"/>
</dbReference>
<dbReference type="GO" id="GO:0043190">
    <property type="term" value="C:ATP-binding cassette (ABC) transporter complex"/>
    <property type="evidence" value="ECO:0007669"/>
    <property type="project" value="TreeGrafter"/>
</dbReference>
<name>A0A090IWW2_9BACI</name>
<dbReference type="GO" id="GO:0042626">
    <property type="term" value="F:ATPase-coupled transmembrane transporter activity"/>
    <property type="evidence" value="ECO:0007669"/>
    <property type="project" value="TreeGrafter"/>
</dbReference>
<dbReference type="InterPro" id="IPR003439">
    <property type="entry name" value="ABC_transporter-like_ATP-bd"/>
</dbReference>
<dbReference type="AlphaFoldDB" id="A0A090IWW2"/>
<reference evidence="10 11" key="1">
    <citation type="submission" date="2014-07" db="EMBL/GenBank/DDBJ databases">
        <authorList>
            <person name="Wibberg Daniel"/>
        </authorList>
    </citation>
    <scope>NUCLEOTIDE SEQUENCE [LARGE SCALE GENOMIC DNA]</scope>
</reference>
<gene>
    <name evidence="10" type="primary">ecfA1-1</name>
    <name evidence="10" type="ORF">BT1A1_0149</name>
</gene>
<dbReference type="InterPro" id="IPR050095">
    <property type="entry name" value="ECF_ABC_transporter_ATP-bd"/>
</dbReference>
<protein>
    <submittedName>
        <fullName evidence="10">Energy-coupling factor transporter ATP-binding protein EcfA 1</fullName>
        <ecNumber evidence="10">3.6.3.-</ecNumber>
    </submittedName>
</protein>
<dbReference type="InterPro" id="IPR003593">
    <property type="entry name" value="AAA+_ATPase"/>
</dbReference>
<dbReference type="SMART" id="SM00382">
    <property type="entry name" value="AAA"/>
    <property type="match status" value="1"/>
</dbReference>
<keyword evidence="11" id="KW-1185">Reference proteome</keyword>
<keyword evidence="8" id="KW-0472">Membrane</keyword>
<evidence type="ECO:0000313" key="11">
    <source>
        <dbReference type="Proteomes" id="UP000040576"/>
    </source>
</evidence>
<dbReference type="CDD" id="cd03225">
    <property type="entry name" value="ABC_cobalt_CbiO_domain1"/>
    <property type="match status" value="1"/>
</dbReference>
<dbReference type="Proteomes" id="UP000040576">
    <property type="component" value="Unassembled WGS sequence"/>
</dbReference>
<keyword evidence="10" id="KW-0378">Hydrolase</keyword>
<dbReference type="FunFam" id="3.40.50.300:FF:000224">
    <property type="entry name" value="Energy-coupling factor transporter ATP-binding protein EcfA"/>
    <property type="match status" value="1"/>
</dbReference>
<dbReference type="PANTHER" id="PTHR43553">
    <property type="entry name" value="HEAVY METAL TRANSPORTER"/>
    <property type="match status" value="1"/>
</dbReference>
<accession>A0A090IWW2</accession>
<dbReference type="InterPro" id="IPR015856">
    <property type="entry name" value="ABC_transpr_CbiO/EcfA_su"/>
</dbReference>
<dbReference type="PROSITE" id="PS00211">
    <property type="entry name" value="ABC_TRANSPORTER_1"/>
    <property type="match status" value="1"/>
</dbReference>
<dbReference type="InterPro" id="IPR017871">
    <property type="entry name" value="ABC_transporter-like_CS"/>
</dbReference>
<dbReference type="PROSITE" id="PS50893">
    <property type="entry name" value="ABC_TRANSPORTER_2"/>
    <property type="match status" value="1"/>
</dbReference>
<keyword evidence="3" id="KW-0813">Transport</keyword>
<dbReference type="NCBIfam" id="NF010167">
    <property type="entry name" value="PRK13648.1"/>
    <property type="match status" value="1"/>
</dbReference>
<evidence type="ECO:0000256" key="8">
    <source>
        <dbReference type="ARBA" id="ARBA00023136"/>
    </source>
</evidence>
<dbReference type="Gene3D" id="3.40.50.300">
    <property type="entry name" value="P-loop containing nucleotide triphosphate hydrolases"/>
    <property type="match status" value="1"/>
</dbReference>
<keyword evidence="5" id="KW-0547">Nucleotide-binding</keyword>
<dbReference type="NCBIfam" id="NF010156">
    <property type="entry name" value="PRK13635.1"/>
    <property type="match status" value="1"/>
</dbReference>
<dbReference type="GO" id="GO:0016887">
    <property type="term" value="F:ATP hydrolysis activity"/>
    <property type="evidence" value="ECO:0007669"/>
    <property type="project" value="InterPro"/>
</dbReference>
<keyword evidence="6 10" id="KW-0067">ATP-binding</keyword>
<comment type="similarity">
    <text evidence="2">Belongs to the ABC transporter superfamily.</text>
</comment>
<proteinExistence type="inferred from homology"/>
<evidence type="ECO:0000256" key="4">
    <source>
        <dbReference type="ARBA" id="ARBA00022475"/>
    </source>
</evidence>
<dbReference type="InterPro" id="IPR027417">
    <property type="entry name" value="P-loop_NTPase"/>
</dbReference>
<dbReference type="PANTHER" id="PTHR43553:SF24">
    <property type="entry name" value="ENERGY-COUPLING FACTOR TRANSPORTER ATP-BINDING PROTEIN ECFA1"/>
    <property type="match status" value="1"/>
</dbReference>
<dbReference type="InterPro" id="IPR030947">
    <property type="entry name" value="EcfA_1"/>
</dbReference>
<comment type="subcellular location">
    <subcellularLocation>
        <location evidence="1">Cell membrane</location>
        <topology evidence="1">Peripheral membrane protein</topology>
    </subcellularLocation>
</comment>
<dbReference type="NCBIfam" id="TIGR04520">
    <property type="entry name" value="ECF_ATPase_1"/>
    <property type="match status" value="1"/>
</dbReference>
<feature type="domain" description="ABC transporter" evidence="9">
    <location>
        <begin position="25"/>
        <end position="259"/>
    </location>
</feature>
<keyword evidence="7" id="KW-1278">Translocase</keyword>
<evidence type="ECO:0000256" key="7">
    <source>
        <dbReference type="ARBA" id="ARBA00022967"/>
    </source>
</evidence>
<evidence type="ECO:0000256" key="6">
    <source>
        <dbReference type="ARBA" id="ARBA00022840"/>
    </source>
</evidence>
<evidence type="ECO:0000256" key="2">
    <source>
        <dbReference type="ARBA" id="ARBA00005417"/>
    </source>
</evidence>
<organism evidence="10 11">
    <name type="scientific">Caldibacillus thermoamylovorans</name>
    <dbReference type="NCBI Taxonomy" id="35841"/>
    <lineage>
        <taxon>Bacteria</taxon>
        <taxon>Bacillati</taxon>
        <taxon>Bacillota</taxon>
        <taxon>Bacilli</taxon>
        <taxon>Bacillales</taxon>
        <taxon>Bacillaceae</taxon>
        <taxon>Caldibacillus</taxon>
    </lineage>
</organism>
<dbReference type="GO" id="GO:0015087">
    <property type="term" value="F:cobalt ion transmembrane transporter activity"/>
    <property type="evidence" value="ECO:0007669"/>
    <property type="project" value="UniProtKB-ARBA"/>
</dbReference>
<dbReference type="SUPFAM" id="SSF52540">
    <property type="entry name" value="P-loop containing nucleoside triphosphate hydrolases"/>
    <property type="match status" value="1"/>
</dbReference>
<dbReference type="Pfam" id="PF00005">
    <property type="entry name" value="ABC_tran"/>
    <property type="match status" value="1"/>
</dbReference>
<evidence type="ECO:0000256" key="3">
    <source>
        <dbReference type="ARBA" id="ARBA00022448"/>
    </source>
</evidence>
<dbReference type="EC" id="3.6.3.-" evidence="10"/>
<dbReference type="EMBL" id="CCRF01000006">
    <property type="protein sequence ID" value="CEE00020.1"/>
    <property type="molecule type" value="Genomic_DNA"/>
</dbReference>
<keyword evidence="4" id="KW-1003">Cell membrane</keyword>